<evidence type="ECO:0000313" key="2">
    <source>
        <dbReference type="EMBL" id="PMR72120.1"/>
    </source>
</evidence>
<accession>A0A2N7TVB8</accession>
<dbReference type="EMBL" id="PNRF01000047">
    <property type="protein sequence ID" value="PMR72120.1"/>
    <property type="molecule type" value="Genomic_DNA"/>
</dbReference>
<comment type="caution">
    <text evidence="2">The sequence shown here is derived from an EMBL/GenBank/DDBJ whole genome shotgun (WGS) entry which is preliminary data.</text>
</comment>
<evidence type="ECO:0000313" key="3">
    <source>
        <dbReference type="Proteomes" id="UP000235803"/>
    </source>
</evidence>
<dbReference type="Proteomes" id="UP000235803">
    <property type="component" value="Unassembled WGS sequence"/>
</dbReference>
<name>A0A2N7TVB8_9GAMM</name>
<dbReference type="PROSITE" id="PS51257">
    <property type="entry name" value="PROKAR_LIPOPROTEIN"/>
    <property type="match status" value="1"/>
</dbReference>
<dbReference type="AlphaFoldDB" id="A0A2N7TVB8"/>
<protein>
    <recommendedName>
        <fullName evidence="4">DUF4136 domain-containing protein</fullName>
    </recommendedName>
</protein>
<organism evidence="2 3">
    <name type="scientific">Billgrantia endophytica</name>
    <dbReference type="NCBI Taxonomy" id="2033802"/>
    <lineage>
        <taxon>Bacteria</taxon>
        <taxon>Pseudomonadati</taxon>
        <taxon>Pseudomonadota</taxon>
        <taxon>Gammaproteobacteria</taxon>
        <taxon>Oceanospirillales</taxon>
        <taxon>Halomonadaceae</taxon>
        <taxon>Billgrantia</taxon>
    </lineage>
</organism>
<gene>
    <name evidence="2" type="ORF">C1H69_22350</name>
</gene>
<dbReference type="OrthoDB" id="6182822at2"/>
<evidence type="ECO:0000256" key="1">
    <source>
        <dbReference type="SAM" id="SignalP"/>
    </source>
</evidence>
<feature type="chain" id="PRO_5014756918" description="DUF4136 domain-containing protein" evidence="1">
    <location>
        <begin position="22"/>
        <end position="183"/>
    </location>
</feature>
<keyword evidence="3" id="KW-1185">Reference proteome</keyword>
<keyword evidence="1" id="KW-0732">Signal</keyword>
<feature type="signal peptide" evidence="1">
    <location>
        <begin position="1"/>
        <end position="21"/>
    </location>
</feature>
<evidence type="ECO:0008006" key="4">
    <source>
        <dbReference type="Google" id="ProtNLM"/>
    </source>
</evidence>
<proteinExistence type="predicted"/>
<dbReference type="RefSeq" id="WP_102655585.1">
    <property type="nucleotide sequence ID" value="NZ_PNRF01000047.1"/>
</dbReference>
<reference evidence="2 3" key="1">
    <citation type="submission" date="2018-01" db="EMBL/GenBank/DDBJ databases">
        <title>Halomonas endophytica sp. nov., isolated from storage liquid in the stems of Populus euphratica.</title>
        <authorList>
            <person name="Chen C."/>
        </authorList>
    </citation>
    <scope>NUCLEOTIDE SEQUENCE [LARGE SCALE GENOMIC DNA]</scope>
    <source>
        <strain evidence="2 3">MC28</strain>
    </source>
</reference>
<sequence length="183" mass="19863">MRPWWLLPCLLVLAGCQISPAVLPSAEPRPAAECRWDADGTEADEWVRRALTALENDGFVVRHTELTLGLVNAERTRTVPGYGGFDERDRLGLFGGYGVGGGRGGVSSGVMIGFGGGGGRIMHDATRLERVSVVADDSWVRVSRDIQVIDWRGEIRESRSASDARFCTQLRNAMTTARAGEDS</sequence>